<comment type="caution">
    <text evidence="12">The sequence shown here is derived from an EMBL/GenBank/DDBJ whole genome shotgun (WGS) entry which is preliminary data.</text>
</comment>
<dbReference type="Proteomes" id="UP000666240">
    <property type="component" value="Unassembled WGS sequence"/>
</dbReference>
<feature type="transmembrane region" description="Helical" evidence="9">
    <location>
        <begin position="174"/>
        <end position="196"/>
    </location>
</feature>
<evidence type="ECO:0000259" key="11">
    <source>
        <dbReference type="Pfam" id="PF04290"/>
    </source>
</evidence>
<evidence type="ECO:0000256" key="6">
    <source>
        <dbReference type="ARBA" id="ARBA00022989"/>
    </source>
</evidence>
<feature type="domain" description="Tripartite ATP-independent periplasmic transporters DctQ component" evidence="11">
    <location>
        <begin position="71"/>
        <end position="192"/>
    </location>
</feature>
<proteinExistence type="inferred from homology"/>
<evidence type="ECO:0000256" key="2">
    <source>
        <dbReference type="ARBA" id="ARBA00022448"/>
    </source>
</evidence>
<keyword evidence="3" id="KW-1003">Cell membrane</keyword>
<evidence type="ECO:0000256" key="7">
    <source>
        <dbReference type="ARBA" id="ARBA00023136"/>
    </source>
</evidence>
<evidence type="ECO:0000313" key="12">
    <source>
        <dbReference type="EMBL" id="MBP0438288.1"/>
    </source>
</evidence>
<evidence type="ECO:0000313" key="13">
    <source>
        <dbReference type="Proteomes" id="UP000666240"/>
    </source>
</evidence>
<feature type="compositionally biased region" description="Low complexity" evidence="10">
    <location>
        <begin position="11"/>
        <end position="23"/>
    </location>
</feature>
<keyword evidence="5 9" id="KW-0812">Transmembrane</keyword>
<evidence type="ECO:0000256" key="4">
    <source>
        <dbReference type="ARBA" id="ARBA00022519"/>
    </source>
</evidence>
<comment type="function">
    <text evidence="9">Part of the tripartite ATP-independent periplasmic (TRAP) transport system.</text>
</comment>
<protein>
    <recommendedName>
        <fullName evidence="9">TRAP transporter small permease protein</fullName>
    </recommendedName>
</protein>
<keyword evidence="2 9" id="KW-0813">Transport</keyword>
<dbReference type="GO" id="GO:0015740">
    <property type="term" value="P:C4-dicarboxylate transport"/>
    <property type="evidence" value="ECO:0007669"/>
    <property type="project" value="TreeGrafter"/>
</dbReference>
<accession>A0A8J7UHX9</accession>
<dbReference type="PANTHER" id="PTHR35011:SF2">
    <property type="entry name" value="2,3-DIKETO-L-GULONATE TRAP TRANSPORTER SMALL PERMEASE PROTEIN YIAM"/>
    <property type="match status" value="1"/>
</dbReference>
<feature type="compositionally biased region" description="Pro residues" evidence="10">
    <location>
        <begin position="1"/>
        <end position="10"/>
    </location>
</feature>
<keyword evidence="4 9" id="KW-0997">Cell inner membrane</keyword>
<evidence type="ECO:0000256" key="1">
    <source>
        <dbReference type="ARBA" id="ARBA00004429"/>
    </source>
</evidence>
<comment type="subunit">
    <text evidence="9">The complex comprises the extracytoplasmic solute receptor protein and the two transmembrane proteins.</text>
</comment>
<dbReference type="GO" id="GO:0022857">
    <property type="term" value="F:transmembrane transporter activity"/>
    <property type="evidence" value="ECO:0007669"/>
    <property type="project" value="UniProtKB-UniRule"/>
</dbReference>
<dbReference type="PANTHER" id="PTHR35011">
    <property type="entry name" value="2,3-DIKETO-L-GULONATE TRAP TRANSPORTER SMALL PERMEASE PROTEIN YIAM"/>
    <property type="match status" value="1"/>
</dbReference>
<feature type="transmembrane region" description="Helical" evidence="9">
    <location>
        <begin position="95"/>
        <end position="112"/>
    </location>
</feature>
<dbReference type="GO" id="GO:0005886">
    <property type="term" value="C:plasma membrane"/>
    <property type="evidence" value="ECO:0007669"/>
    <property type="project" value="UniProtKB-SubCell"/>
</dbReference>
<feature type="transmembrane region" description="Helical" evidence="9">
    <location>
        <begin position="141"/>
        <end position="162"/>
    </location>
</feature>
<dbReference type="InterPro" id="IPR055348">
    <property type="entry name" value="DctQ"/>
</dbReference>
<name>A0A8J7UHX9_9HYPH</name>
<dbReference type="AlphaFoldDB" id="A0A8J7UHX9"/>
<comment type="similarity">
    <text evidence="8 9">Belongs to the TRAP transporter small permease family.</text>
</comment>
<keyword evidence="6 9" id="KW-1133">Transmembrane helix</keyword>
<sequence>MLCAISPPPSRTSSRKCSSASTRPRSKIASNSAASRRAVFLPGTREATIRQVWSWIERLAQAVLIFGIVVMTLACLAQVFSRYVLHNPLNWTEELARFVFVWVSYLAAWLAWKYRGHIAVDAVTYTGNAALMRASMLLVEALLLALFAYTFWTNLGLIQLAANQPSPVLNIPMGYVYAGYNAMALLIVGDILVTWLTGRRAISPEHGEA</sequence>
<evidence type="ECO:0000256" key="3">
    <source>
        <dbReference type="ARBA" id="ARBA00022475"/>
    </source>
</evidence>
<evidence type="ECO:0000256" key="8">
    <source>
        <dbReference type="ARBA" id="ARBA00038436"/>
    </source>
</evidence>
<gene>
    <name evidence="12" type="ORF">J5Y06_06475</name>
</gene>
<comment type="subcellular location">
    <subcellularLocation>
        <location evidence="1 9">Cell inner membrane</location>
        <topology evidence="1 9">Multi-pass membrane protein</topology>
    </subcellularLocation>
</comment>
<feature type="region of interest" description="Disordered" evidence="10">
    <location>
        <begin position="1"/>
        <end position="30"/>
    </location>
</feature>
<evidence type="ECO:0000256" key="9">
    <source>
        <dbReference type="RuleBase" id="RU369079"/>
    </source>
</evidence>
<evidence type="ECO:0000256" key="5">
    <source>
        <dbReference type="ARBA" id="ARBA00022692"/>
    </source>
</evidence>
<dbReference type="Pfam" id="PF04290">
    <property type="entry name" value="DctQ"/>
    <property type="match status" value="1"/>
</dbReference>
<organism evidence="12 13">
    <name type="scientific">Tianweitania sediminis</name>
    <dbReference type="NCBI Taxonomy" id="1502156"/>
    <lineage>
        <taxon>Bacteria</taxon>
        <taxon>Pseudomonadati</taxon>
        <taxon>Pseudomonadota</taxon>
        <taxon>Alphaproteobacteria</taxon>
        <taxon>Hyphomicrobiales</taxon>
        <taxon>Phyllobacteriaceae</taxon>
        <taxon>Tianweitania</taxon>
    </lineage>
</organism>
<keyword evidence="13" id="KW-1185">Reference proteome</keyword>
<evidence type="ECO:0000256" key="10">
    <source>
        <dbReference type="SAM" id="MobiDB-lite"/>
    </source>
</evidence>
<dbReference type="InterPro" id="IPR007387">
    <property type="entry name" value="TRAP_DctQ"/>
</dbReference>
<dbReference type="EMBL" id="JAGIYY010000001">
    <property type="protein sequence ID" value="MBP0438288.1"/>
    <property type="molecule type" value="Genomic_DNA"/>
</dbReference>
<feature type="transmembrane region" description="Helical" evidence="9">
    <location>
        <begin position="59"/>
        <end position="80"/>
    </location>
</feature>
<keyword evidence="7 9" id="KW-0472">Membrane</keyword>
<reference evidence="12" key="1">
    <citation type="submission" date="2021-03" db="EMBL/GenBank/DDBJ databases">
        <title>Genome sequencing and assembly of Tianweitania sediminis.</title>
        <authorList>
            <person name="Chhetri G."/>
        </authorList>
    </citation>
    <scope>NUCLEOTIDE SEQUENCE</scope>
    <source>
        <strain evidence="12">Z8</strain>
    </source>
</reference>